<organism evidence="3 4">
    <name type="scientific">Novosphingobium clariflavum</name>
    <dbReference type="NCBI Taxonomy" id="2029884"/>
    <lineage>
        <taxon>Bacteria</taxon>
        <taxon>Pseudomonadati</taxon>
        <taxon>Pseudomonadota</taxon>
        <taxon>Alphaproteobacteria</taxon>
        <taxon>Sphingomonadales</taxon>
        <taxon>Sphingomonadaceae</taxon>
        <taxon>Novosphingobium</taxon>
    </lineage>
</organism>
<dbReference type="SUPFAM" id="SSF51338">
    <property type="entry name" value="Composite domain of metallo-dependent hydrolases"/>
    <property type="match status" value="1"/>
</dbReference>
<proteinExistence type="predicted"/>
<dbReference type="Gene3D" id="2.30.40.10">
    <property type="entry name" value="Urease, subunit C, domain 1"/>
    <property type="match status" value="1"/>
</dbReference>
<dbReference type="Pfam" id="PF01979">
    <property type="entry name" value="Amidohydro_1"/>
    <property type="match status" value="1"/>
</dbReference>
<dbReference type="CDD" id="cd01299">
    <property type="entry name" value="Met_dep_hydrolase_A"/>
    <property type="match status" value="1"/>
</dbReference>
<feature type="signal peptide" evidence="1">
    <location>
        <begin position="1"/>
        <end position="21"/>
    </location>
</feature>
<evidence type="ECO:0000259" key="2">
    <source>
        <dbReference type="Pfam" id="PF01979"/>
    </source>
</evidence>
<dbReference type="PANTHER" id="PTHR43135">
    <property type="entry name" value="ALPHA-D-RIBOSE 1-METHYLPHOSPHONATE 5-TRIPHOSPHATE DIPHOSPHATASE"/>
    <property type="match status" value="1"/>
</dbReference>
<evidence type="ECO:0000313" key="4">
    <source>
        <dbReference type="Proteomes" id="UP001589858"/>
    </source>
</evidence>
<sequence length="446" mass="46893">MNRKTLSSRATKLSCSLLALACVTCAIGTADAREVVIHAGRLIDGTGAAPRQNVSILITDQRITAIQPGFVTPAGADVVDLSDKTVLPGLIDTHDHITAGWHAGDPIRNSVTRTNYEDAIEATVFTRNTLLAGFTSVRDCGADTQVVVALKKSIEDGVVPGPRMWVAGTPLGPTGGHGDAVNGLRPEFADIPHVSDNVIDSPDAARLAVRRLKREGADFIKIMPSGGVMSIGDDPRHQLMTDDEIKAVIDTAHALGMKVAAHAHGKDAIDHTIALGVDSIEHGSYADAASYKLFKQHGAYLVPTMLVGERVYQRAREHPEQLNPSTAEKALTIAPLLRRNLHDAYAAGVRIAFGTDTFGLSSHGENAQEFALLVAAGMTPMDAIKTATGNAADLLGSADVGTLQAGRYADVIAVDGDPLSDVKVLEHVGFVMKGGAIVKSAGQPQI</sequence>
<dbReference type="InterPro" id="IPR011059">
    <property type="entry name" value="Metal-dep_hydrolase_composite"/>
</dbReference>
<keyword evidence="4" id="KW-1185">Reference proteome</keyword>
<evidence type="ECO:0000313" key="3">
    <source>
        <dbReference type="EMBL" id="MFC0686628.1"/>
    </source>
</evidence>
<reference evidence="3 4" key="1">
    <citation type="submission" date="2024-09" db="EMBL/GenBank/DDBJ databases">
        <authorList>
            <person name="Sun Q."/>
            <person name="Mori K."/>
        </authorList>
    </citation>
    <scope>NUCLEOTIDE SEQUENCE [LARGE SCALE GENOMIC DNA]</scope>
    <source>
        <strain evidence="3 4">CICC 11035S</strain>
    </source>
</reference>
<dbReference type="InterPro" id="IPR051781">
    <property type="entry name" value="Metallo-dep_Hydrolase"/>
</dbReference>
<name>A0ABV6SBK1_9SPHN</name>
<dbReference type="Proteomes" id="UP001589858">
    <property type="component" value="Unassembled WGS sequence"/>
</dbReference>
<dbReference type="InterPro" id="IPR006680">
    <property type="entry name" value="Amidohydro-rel"/>
</dbReference>
<keyword evidence="1" id="KW-0732">Signal</keyword>
<dbReference type="RefSeq" id="WP_267218435.1">
    <property type="nucleotide sequence ID" value="NZ_JAPCWC010000001.1"/>
</dbReference>
<accession>A0ABV6SBK1</accession>
<dbReference type="InterPro" id="IPR032466">
    <property type="entry name" value="Metal_Hydrolase"/>
</dbReference>
<dbReference type="SUPFAM" id="SSF51556">
    <property type="entry name" value="Metallo-dependent hydrolases"/>
    <property type="match status" value="1"/>
</dbReference>
<dbReference type="InterPro" id="IPR057744">
    <property type="entry name" value="OTAase-like"/>
</dbReference>
<gene>
    <name evidence="3" type="ORF">ACFFF8_18745</name>
</gene>
<feature type="chain" id="PRO_5045965959" evidence="1">
    <location>
        <begin position="22"/>
        <end position="446"/>
    </location>
</feature>
<evidence type="ECO:0000256" key="1">
    <source>
        <dbReference type="SAM" id="SignalP"/>
    </source>
</evidence>
<feature type="domain" description="Amidohydrolase-related" evidence="2">
    <location>
        <begin position="85"/>
        <end position="438"/>
    </location>
</feature>
<dbReference type="EMBL" id="JBHLTM010000075">
    <property type="protein sequence ID" value="MFC0686628.1"/>
    <property type="molecule type" value="Genomic_DNA"/>
</dbReference>
<dbReference type="PANTHER" id="PTHR43135:SF3">
    <property type="entry name" value="ALPHA-D-RIBOSE 1-METHYLPHOSPHONATE 5-TRIPHOSPHATE DIPHOSPHATASE"/>
    <property type="match status" value="1"/>
</dbReference>
<dbReference type="Gene3D" id="3.20.20.140">
    <property type="entry name" value="Metal-dependent hydrolases"/>
    <property type="match status" value="1"/>
</dbReference>
<comment type="caution">
    <text evidence="3">The sequence shown here is derived from an EMBL/GenBank/DDBJ whole genome shotgun (WGS) entry which is preliminary data.</text>
</comment>
<protein>
    <submittedName>
        <fullName evidence="3">Amidohydrolase family protein</fullName>
    </submittedName>
</protein>